<evidence type="ECO:0000256" key="2">
    <source>
        <dbReference type="ARBA" id="ARBA00022737"/>
    </source>
</evidence>
<dbReference type="PROSITE" id="PS50082">
    <property type="entry name" value="WD_REPEATS_2"/>
    <property type="match status" value="1"/>
</dbReference>
<organism evidence="4 5">
    <name type="scientific">Aegilops tauschii subsp. strangulata</name>
    <name type="common">Goatgrass</name>
    <dbReference type="NCBI Taxonomy" id="200361"/>
    <lineage>
        <taxon>Eukaryota</taxon>
        <taxon>Viridiplantae</taxon>
        <taxon>Streptophyta</taxon>
        <taxon>Embryophyta</taxon>
        <taxon>Tracheophyta</taxon>
        <taxon>Spermatophyta</taxon>
        <taxon>Magnoliopsida</taxon>
        <taxon>Liliopsida</taxon>
        <taxon>Poales</taxon>
        <taxon>Poaceae</taxon>
        <taxon>BOP clade</taxon>
        <taxon>Pooideae</taxon>
        <taxon>Triticodae</taxon>
        <taxon>Triticeae</taxon>
        <taxon>Triticinae</taxon>
        <taxon>Aegilops</taxon>
    </lineage>
</organism>
<reference evidence="5" key="1">
    <citation type="journal article" date="2014" name="Science">
        <title>Ancient hybridizations among the ancestral genomes of bread wheat.</title>
        <authorList>
            <consortium name="International Wheat Genome Sequencing Consortium,"/>
            <person name="Marcussen T."/>
            <person name="Sandve S.R."/>
            <person name="Heier L."/>
            <person name="Spannagl M."/>
            <person name="Pfeifer M."/>
            <person name="Jakobsen K.S."/>
            <person name="Wulff B.B."/>
            <person name="Steuernagel B."/>
            <person name="Mayer K.F."/>
            <person name="Olsen O.A."/>
        </authorList>
    </citation>
    <scope>NUCLEOTIDE SEQUENCE [LARGE SCALE GENOMIC DNA]</scope>
    <source>
        <strain evidence="5">cv. AL8/78</strain>
    </source>
</reference>
<reference evidence="4" key="4">
    <citation type="submission" date="2019-03" db="UniProtKB">
        <authorList>
            <consortium name="EnsemblPlants"/>
        </authorList>
    </citation>
    <scope>IDENTIFICATION</scope>
</reference>
<dbReference type="Gene3D" id="2.130.10.10">
    <property type="entry name" value="YVTN repeat-like/Quinoprotein amine dehydrogenase"/>
    <property type="match status" value="1"/>
</dbReference>
<dbReference type="InterPro" id="IPR050844">
    <property type="entry name" value="Coatomer_complex_subunit"/>
</dbReference>
<reference evidence="4" key="3">
    <citation type="journal article" date="2017" name="Nature">
        <title>Genome sequence of the progenitor of the wheat D genome Aegilops tauschii.</title>
        <authorList>
            <person name="Luo M.C."/>
            <person name="Gu Y.Q."/>
            <person name="Puiu D."/>
            <person name="Wang H."/>
            <person name="Twardziok S.O."/>
            <person name="Deal K.R."/>
            <person name="Huo N."/>
            <person name="Zhu T."/>
            <person name="Wang L."/>
            <person name="Wang Y."/>
            <person name="McGuire P.E."/>
            <person name="Liu S."/>
            <person name="Long H."/>
            <person name="Ramasamy R.K."/>
            <person name="Rodriguez J.C."/>
            <person name="Van S.L."/>
            <person name="Yuan L."/>
            <person name="Wang Z."/>
            <person name="Xia Z."/>
            <person name="Xiao L."/>
            <person name="Anderson O.D."/>
            <person name="Ouyang S."/>
            <person name="Liang Y."/>
            <person name="Zimin A.V."/>
            <person name="Pertea G."/>
            <person name="Qi P."/>
            <person name="Bennetzen J.L."/>
            <person name="Dai X."/>
            <person name="Dawson M.W."/>
            <person name="Muller H.G."/>
            <person name="Kugler K."/>
            <person name="Rivarola-Duarte L."/>
            <person name="Spannagl M."/>
            <person name="Mayer K.F.X."/>
            <person name="Lu F.H."/>
            <person name="Bevan M.W."/>
            <person name="Leroy P."/>
            <person name="Li P."/>
            <person name="You F.M."/>
            <person name="Sun Q."/>
            <person name="Liu Z."/>
            <person name="Lyons E."/>
            <person name="Wicker T."/>
            <person name="Salzberg S.L."/>
            <person name="Devos K.M."/>
            <person name="Dvorak J."/>
        </authorList>
    </citation>
    <scope>NUCLEOTIDE SEQUENCE [LARGE SCALE GENOMIC DNA]</scope>
    <source>
        <strain evidence="4">cv. AL8/78</strain>
    </source>
</reference>
<dbReference type="PROSITE" id="PS50294">
    <property type="entry name" value="WD_REPEATS_REGION"/>
    <property type="match status" value="1"/>
</dbReference>
<dbReference type="PANTHER" id="PTHR19876">
    <property type="entry name" value="COATOMER"/>
    <property type="match status" value="1"/>
</dbReference>
<evidence type="ECO:0000256" key="1">
    <source>
        <dbReference type="ARBA" id="ARBA00022574"/>
    </source>
</evidence>
<evidence type="ECO:0000256" key="3">
    <source>
        <dbReference type="PROSITE-ProRule" id="PRU00221"/>
    </source>
</evidence>
<dbReference type="Pfam" id="PF00400">
    <property type="entry name" value="WD40"/>
    <property type="match status" value="1"/>
</dbReference>
<protein>
    <submittedName>
        <fullName evidence="4">Uncharacterized protein</fullName>
    </submittedName>
</protein>
<dbReference type="AlphaFoldDB" id="A0A453T9Z0"/>
<dbReference type="InterPro" id="IPR036322">
    <property type="entry name" value="WD40_repeat_dom_sf"/>
</dbReference>
<accession>A0A453T9Z0</accession>
<name>A0A453T9Z0_AEGTS</name>
<feature type="repeat" description="WD" evidence="3">
    <location>
        <begin position="19"/>
        <end position="50"/>
    </location>
</feature>
<reference evidence="5" key="2">
    <citation type="journal article" date="2017" name="Nat. Plants">
        <title>The Aegilops tauschii genome reveals multiple impacts of transposons.</title>
        <authorList>
            <person name="Zhao G."/>
            <person name="Zou C."/>
            <person name="Li K."/>
            <person name="Wang K."/>
            <person name="Li T."/>
            <person name="Gao L."/>
            <person name="Zhang X."/>
            <person name="Wang H."/>
            <person name="Yang Z."/>
            <person name="Liu X."/>
            <person name="Jiang W."/>
            <person name="Mao L."/>
            <person name="Kong X."/>
            <person name="Jiao Y."/>
            <person name="Jia J."/>
        </authorList>
    </citation>
    <scope>NUCLEOTIDE SEQUENCE [LARGE SCALE GENOMIC DNA]</scope>
    <source>
        <strain evidence="5">cv. AL8/78</strain>
    </source>
</reference>
<keyword evidence="1 3" id="KW-0853">WD repeat</keyword>
<dbReference type="GO" id="GO:0030126">
    <property type="term" value="C:COPI vesicle coat"/>
    <property type="evidence" value="ECO:0007669"/>
    <property type="project" value="TreeGrafter"/>
</dbReference>
<dbReference type="GO" id="GO:0006891">
    <property type="term" value="P:intra-Golgi vesicle-mediated transport"/>
    <property type="evidence" value="ECO:0007669"/>
    <property type="project" value="TreeGrafter"/>
</dbReference>
<proteinExistence type="predicted"/>
<dbReference type="InterPro" id="IPR001680">
    <property type="entry name" value="WD40_rpt"/>
</dbReference>
<dbReference type="PANTHER" id="PTHR19876:SF72">
    <property type="entry name" value="COATOMER WD ASSOCIATED REGION DOMAIN-CONTAINING PROTEIN"/>
    <property type="match status" value="1"/>
</dbReference>
<keyword evidence="2" id="KW-0677">Repeat</keyword>
<dbReference type="Proteomes" id="UP000015105">
    <property type="component" value="Chromosome 7D"/>
</dbReference>
<dbReference type="GO" id="GO:0006888">
    <property type="term" value="P:endoplasmic reticulum to Golgi vesicle-mediated transport"/>
    <property type="evidence" value="ECO:0007669"/>
    <property type="project" value="TreeGrafter"/>
</dbReference>
<sequence length="80" mass="9064">CLVFQIKIWDMQKNECARTLPHRSAVLSVVSHPNPPVLIAGTEDGHVYLWCSVNFRLKRVLNIHGRERVEGLACLAGSRR</sequence>
<dbReference type="SUPFAM" id="SSF50978">
    <property type="entry name" value="WD40 repeat-like"/>
    <property type="match status" value="1"/>
</dbReference>
<dbReference type="InterPro" id="IPR015943">
    <property type="entry name" value="WD40/YVTN_repeat-like_dom_sf"/>
</dbReference>
<evidence type="ECO:0000313" key="4">
    <source>
        <dbReference type="EnsemblPlants" id="AET7Gv21304800.15"/>
    </source>
</evidence>
<keyword evidence="5" id="KW-1185">Reference proteome</keyword>
<evidence type="ECO:0000313" key="5">
    <source>
        <dbReference type="Proteomes" id="UP000015105"/>
    </source>
</evidence>
<reference evidence="4" key="5">
    <citation type="journal article" date="2021" name="G3 (Bethesda)">
        <title>Aegilops tauschii genome assembly Aet v5.0 features greater sequence contiguity and improved annotation.</title>
        <authorList>
            <person name="Wang L."/>
            <person name="Zhu T."/>
            <person name="Rodriguez J.C."/>
            <person name="Deal K.R."/>
            <person name="Dubcovsky J."/>
            <person name="McGuire P.E."/>
            <person name="Lux T."/>
            <person name="Spannagl M."/>
            <person name="Mayer K.F.X."/>
            <person name="Baldrich P."/>
            <person name="Meyers B.C."/>
            <person name="Huo N."/>
            <person name="Gu Y.Q."/>
            <person name="Zhou H."/>
            <person name="Devos K.M."/>
            <person name="Bennetzen J.L."/>
            <person name="Unver T."/>
            <person name="Budak H."/>
            <person name="Gulick P.J."/>
            <person name="Galiba G."/>
            <person name="Kalapos B."/>
            <person name="Nelson D.R."/>
            <person name="Li P."/>
            <person name="You F.M."/>
            <person name="Luo M.C."/>
            <person name="Dvorak J."/>
        </authorList>
    </citation>
    <scope>NUCLEOTIDE SEQUENCE [LARGE SCALE GENOMIC DNA]</scope>
    <source>
        <strain evidence="4">cv. AL8/78</strain>
    </source>
</reference>
<dbReference type="SMART" id="SM00320">
    <property type="entry name" value="WD40"/>
    <property type="match status" value="1"/>
</dbReference>
<dbReference type="GO" id="GO:0006890">
    <property type="term" value="P:retrograde vesicle-mediated transport, Golgi to endoplasmic reticulum"/>
    <property type="evidence" value="ECO:0007669"/>
    <property type="project" value="TreeGrafter"/>
</dbReference>
<dbReference type="EnsemblPlants" id="AET7Gv21304800.15">
    <property type="protein sequence ID" value="AET7Gv21304800.15"/>
    <property type="gene ID" value="AET7Gv21304800"/>
</dbReference>
<dbReference type="GO" id="GO:0006886">
    <property type="term" value="P:intracellular protein transport"/>
    <property type="evidence" value="ECO:0007669"/>
    <property type="project" value="TreeGrafter"/>
</dbReference>
<dbReference type="Gramene" id="AET7Gv21304800.15">
    <property type="protein sequence ID" value="AET7Gv21304800.15"/>
    <property type="gene ID" value="AET7Gv21304800"/>
</dbReference>